<feature type="binding site" evidence="3">
    <location>
        <position position="138"/>
    </location>
    <ligand>
        <name>substrate</name>
    </ligand>
</feature>
<feature type="binding site" evidence="3">
    <location>
        <position position="166"/>
    </location>
    <ligand>
        <name>a divalent metal cation</name>
        <dbReference type="ChEBI" id="CHEBI:60240"/>
    </ligand>
</feature>
<feature type="binding site" evidence="3">
    <location>
        <position position="216"/>
    </location>
    <ligand>
        <name>a divalent metal cation</name>
        <dbReference type="ChEBI" id="CHEBI:60240"/>
    </ligand>
</feature>
<dbReference type="PRINTS" id="PR01790">
    <property type="entry name" value="SMP30FAMILY"/>
</dbReference>
<dbReference type="EMBL" id="BOOQ01000022">
    <property type="protein sequence ID" value="GII47004.1"/>
    <property type="molecule type" value="Genomic_DNA"/>
</dbReference>
<keyword evidence="3" id="KW-0862">Zinc</keyword>
<dbReference type="RefSeq" id="WP_203975180.1">
    <property type="nucleotide sequence ID" value="NZ_BAAAKY010000014.1"/>
</dbReference>
<dbReference type="GO" id="GO:0019853">
    <property type="term" value="P:L-ascorbic acid biosynthetic process"/>
    <property type="evidence" value="ECO:0007669"/>
    <property type="project" value="TreeGrafter"/>
</dbReference>
<dbReference type="GO" id="GO:0005509">
    <property type="term" value="F:calcium ion binding"/>
    <property type="evidence" value="ECO:0007669"/>
    <property type="project" value="TreeGrafter"/>
</dbReference>
<dbReference type="AlphaFoldDB" id="A0A8J3UJN2"/>
<dbReference type="Pfam" id="PF08450">
    <property type="entry name" value="SGL"/>
    <property type="match status" value="1"/>
</dbReference>
<evidence type="ECO:0000313" key="6">
    <source>
        <dbReference type="Proteomes" id="UP000644610"/>
    </source>
</evidence>
<dbReference type="Gene3D" id="2.120.10.30">
    <property type="entry name" value="TolB, C-terminal domain"/>
    <property type="match status" value="1"/>
</dbReference>
<evidence type="ECO:0000259" key="4">
    <source>
        <dbReference type="Pfam" id="PF08450"/>
    </source>
</evidence>
<organism evidence="5 6">
    <name type="scientific">Planotetraspora silvatica</name>
    <dbReference type="NCBI Taxonomy" id="234614"/>
    <lineage>
        <taxon>Bacteria</taxon>
        <taxon>Bacillati</taxon>
        <taxon>Actinomycetota</taxon>
        <taxon>Actinomycetes</taxon>
        <taxon>Streptosporangiales</taxon>
        <taxon>Streptosporangiaceae</taxon>
        <taxon>Planotetraspora</taxon>
    </lineage>
</organism>
<gene>
    <name evidence="5" type="ORF">Psi02_34280</name>
</gene>
<protein>
    <submittedName>
        <fullName evidence="5">Calcium-binding protein</fullName>
    </submittedName>
</protein>
<evidence type="ECO:0000313" key="5">
    <source>
        <dbReference type="EMBL" id="GII47004.1"/>
    </source>
</evidence>
<dbReference type="Proteomes" id="UP000644610">
    <property type="component" value="Unassembled WGS sequence"/>
</dbReference>
<keyword evidence="3" id="KW-0479">Metal-binding</keyword>
<feature type="binding site" evidence="3">
    <location>
        <position position="27"/>
    </location>
    <ligand>
        <name>a divalent metal cation</name>
        <dbReference type="ChEBI" id="CHEBI:60240"/>
    </ligand>
</feature>
<comment type="caution">
    <text evidence="5">The sequence shown here is derived from an EMBL/GenBank/DDBJ whole genome shotgun (WGS) entry which is preliminary data.</text>
</comment>
<evidence type="ECO:0000256" key="2">
    <source>
        <dbReference type="PIRSR" id="PIRSR605511-1"/>
    </source>
</evidence>
<reference evidence="5" key="1">
    <citation type="submission" date="2021-01" db="EMBL/GenBank/DDBJ databases">
        <title>Whole genome shotgun sequence of Planotetraspora silvatica NBRC 100141.</title>
        <authorList>
            <person name="Komaki H."/>
            <person name="Tamura T."/>
        </authorList>
    </citation>
    <scope>NUCLEOTIDE SEQUENCE</scope>
    <source>
        <strain evidence="5">NBRC 100141</strain>
    </source>
</reference>
<dbReference type="GO" id="GO:0004341">
    <property type="term" value="F:gluconolactonase activity"/>
    <property type="evidence" value="ECO:0007669"/>
    <property type="project" value="TreeGrafter"/>
</dbReference>
<feature type="domain" description="SMP-30/Gluconolactonase/LRE-like region" evidence="4">
    <location>
        <begin position="27"/>
        <end position="274"/>
    </location>
</feature>
<name>A0A8J3UJN2_9ACTN</name>
<proteinExistence type="inferred from homology"/>
<comment type="similarity">
    <text evidence="1">Belongs to the SMP-30/CGR1 family.</text>
</comment>
<evidence type="ECO:0000256" key="1">
    <source>
        <dbReference type="ARBA" id="ARBA00008853"/>
    </source>
</evidence>
<feature type="binding site" evidence="3">
    <location>
        <position position="120"/>
    </location>
    <ligand>
        <name>substrate</name>
    </ligand>
</feature>
<evidence type="ECO:0000256" key="3">
    <source>
        <dbReference type="PIRSR" id="PIRSR605511-2"/>
    </source>
</evidence>
<comment type="cofactor">
    <cofactor evidence="3">
        <name>Zn(2+)</name>
        <dbReference type="ChEBI" id="CHEBI:29105"/>
    </cofactor>
    <text evidence="3">Binds 1 divalent metal cation per subunit.</text>
</comment>
<keyword evidence="6" id="KW-1185">Reference proteome</keyword>
<dbReference type="PANTHER" id="PTHR10907">
    <property type="entry name" value="REGUCALCIN"/>
    <property type="match status" value="1"/>
</dbReference>
<dbReference type="InterPro" id="IPR011042">
    <property type="entry name" value="6-blade_b-propeller_TolB-like"/>
</dbReference>
<sequence length="309" mass="33190">MAESPTEPAGGDLEARPWLDVSGVHCEGVVWDDALGRVRFVDIPRGRVFDADVDTDLDTDLDAADVRWFDLPAPVTAVHPTTDPATVVVADGEGIALASRDGLTVRLAAPLAGRPHIRMNDAGVDPAGRYFAGSMAYDLEPGAASLYRLDADRSLHTVLTDVTISNGVDWSPDATLCYFVDSPLRRVDVFDYDVTTGALSNRRVFADTSAVTGLPDGLTVDADGAVWVAFWGGSCVCRFGPDGRIERTITLPVSQVTSCCFAGPDLDQLIISTSTEELSPDDLRRQPMAGMIFRAEPGCRGRRTTEFVI</sequence>
<dbReference type="SUPFAM" id="SSF63829">
    <property type="entry name" value="Calcium-dependent phosphotriesterase"/>
    <property type="match status" value="1"/>
</dbReference>
<dbReference type="PANTHER" id="PTHR10907:SF47">
    <property type="entry name" value="REGUCALCIN"/>
    <property type="match status" value="1"/>
</dbReference>
<dbReference type="InterPro" id="IPR005511">
    <property type="entry name" value="SMP-30"/>
</dbReference>
<dbReference type="InterPro" id="IPR013658">
    <property type="entry name" value="SGL"/>
</dbReference>
<accession>A0A8J3UJN2</accession>
<feature type="active site" description="Proton donor/acceptor" evidence="2">
    <location>
        <position position="216"/>
    </location>
</feature>
<feature type="binding site" evidence="3">
    <location>
        <position position="118"/>
    </location>
    <ligand>
        <name>substrate</name>
    </ligand>
</feature>